<dbReference type="InterPro" id="IPR014777">
    <property type="entry name" value="4pyrrole_Mease_sub1"/>
</dbReference>
<dbReference type="GO" id="GO:0017183">
    <property type="term" value="P:protein histidyl modification to diphthamide"/>
    <property type="evidence" value="ECO:0007669"/>
    <property type="project" value="UniProtKB-UniPathway"/>
</dbReference>
<dbReference type="AlphaFoldDB" id="R0L8I9"/>
<feature type="binding site" evidence="9">
    <location>
        <begin position="67"/>
        <end position="68"/>
    </location>
    <ligand>
        <name>S-adenosyl-L-methionine</name>
        <dbReference type="ChEBI" id="CHEBI:59789"/>
    </ligand>
</feature>
<dbReference type="Gene3D" id="3.40.1010.10">
    <property type="entry name" value="Cobalt-precorrin-4 Transmethylase, Domain 1"/>
    <property type="match status" value="1"/>
</dbReference>
<dbReference type="PANTHER" id="PTHR10882">
    <property type="entry name" value="DIPHTHINE SYNTHASE"/>
    <property type="match status" value="1"/>
</dbReference>
<feature type="binding site" evidence="9">
    <location>
        <position position="39"/>
    </location>
    <ligand>
        <name>S-adenosyl-L-methionine</name>
        <dbReference type="ChEBI" id="CHEBI:59789"/>
    </ligand>
</feature>
<dbReference type="CDD" id="cd11647">
    <property type="entry name" value="DHP5_DphB"/>
    <property type="match status" value="1"/>
</dbReference>
<dbReference type="InterPro" id="IPR000878">
    <property type="entry name" value="4pyrrol_Mease"/>
</dbReference>
<evidence type="ECO:0000256" key="8">
    <source>
        <dbReference type="ARBA" id="ARBA00048752"/>
    </source>
</evidence>
<dbReference type="GO" id="GO:0032259">
    <property type="term" value="P:methylation"/>
    <property type="evidence" value="ECO:0007669"/>
    <property type="project" value="UniProtKB-KW"/>
</dbReference>
<comment type="similarity">
    <text evidence="3">Belongs to the diphthine synthase family.</text>
</comment>
<dbReference type="Gene3D" id="3.30.950.10">
    <property type="entry name" value="Methyltransferase, Cobalt-precorrin-4 Transmethylase, Domain 2"/>
    <property type="match status" value="1"/>
</dbReference>
<accession>R0L8I9</accession>
<dbReference type="InterPro" id="IPR035996">
    <property type="entry name" value="4pyrrol_Methylase_sf"/>
</dbReference>
<evidence type="ECO:0000313" key="11">
    <source>
        <dbReference type="EMBL" id="EOB01914.1"/>
    </source>
</evidence>
<feature type="domain" description="Tetrapyrrole methylase" evidence="10">
    <location>
        <begin position="25"/>
        <end position="74"/>
    </location>
</feature>
<dbReference type="EC" id="2.1.1.314" evidence="4"/>
<comment type="pathway">
    <text evidence="2">Protein modification; peptidyl-diphthamide biosynthesis.</text>
</comment>
<evidence type="ECO:0000259" key="10">
    <source>
        <dbReference type="Pfam" id="PF00590"/>
    </source>
</evidence>
<dbReference type="SUPFAM" id="SSF53790">
    <property type="entry name" value="Tetrapyrrole methylase"/>
    <property type="match status" value="1"/>
</dbReference>
<evidence type="ECO:0000256" key="1">
    <source>
        <dbReference type="ARBA" id="ARBA00004006"/>
    </source>
</evidence>
<reference evidence="12" key="1">
    <citation type="journal article" date="2013" name="Nat. Genet.">
        <title>The duck genome and transcriptome provide insight into an avian influenza virus reservoir species.</title>
        <authorList>
            <person name="Huang Y."/>
            <person name="Li Y."/>
            <person name="Burt D.W."/>
            <person name="Chen H."/>
            <person name="Zhang Y."/>
            <person name="Qian W."/>
            <person name="Kim H."/>
            <person name="Gan S."/>
            <person name="Zhao Y."/>
            <person name="Li J."/>
            <person name="Yi K."/>
            <person name="Feng H."/>
            <person name="Zhu P."/>
            <person name="Li B."/>
            <person name="Liu Q."/>
            <person name="Fairley S."/>
            <person name="Magor K.E."/>
            <person name="Du Z."/>
            <person name="Hu X."/>
            <person name="Goodman L."/>
            <person name="Tafer H."/>
            <person name="Vignal A."/>
            <person name="Lee T."/>
            <person name="Kim K.W."/>
            <person name="Sheng Z."/>
            <person name="An Y."/>
            <person name="Searle S."/>
            <person name="Herrero J."/>
            <person name="Groenen M.A."/>
            <person name="Crooijmans R.P."/>
            <person name="Faraut T."/>
            <person name="Cai Q."/>
            <person name="Webster R.G."/>
            <person name="Aldridge J.R."/>
            <person name="Warren W.C."/>
            <person name="Bartschat S."/>
            <person name="Kehr S."/>
            <person name="Marz M."/>
            <person name="Stadler P.F."/>
            <person name="Smith J."/>
            <person name="Kraus R.H."/>
            <person name="Zhao Y."/>
            <person name="Ren L."/>
            <person name="Fei J."/>
            <person name="Morisson M."/>
            <person name="Kaiser P."/>
            <person name="Griffin D.K."/>
            <person name="Rao M."/>
            <person name="Pitel F."/>
            <person name="Wang J."/>
            <person name="Li N."/>
        </authorList>
    </citation>
    <scope>NUCLEOTIDE SEQUENCE [LARGE SCALE GENOMIC DNA]</scope>
</reference>
<comment type="catalytic activity">
    <reaction evidence="8">
        <text>2-[(3S)-amino-3-carboxypropyl]-L-histidyl-[translation elongation factor 2] + 4 S-adenosyl-L-methionine = diphthine methyl ester-[translation elongation factor 2] + 4 S-adenosyl-L-homocysteine + 3 H(+)</text>
        <dbReference type="Rhea" id="RHEA:42652"/>
        <dbReference type="Rhea" id="RHEA-COMP:9749"/>
        <dbReference type="Rhea" id="RHEA-COMP:10173"/>
        <dbReference type="ChEBI" id="CHEBI:15378"/>
        <dbReference type="ChEBI" id="CHEBI:57856"/>
        <dbReference type="ChEBI" id="CHEBI:59789"/>
        <dbReference type="ChEBI" id="CHEBI:73995"/>
        <dbReference type="ChEBI" id="CHEBI:79005"/>
        <dbReference type="EC" id="2.1.1.314"/>
    </reaction>
</comment>
<feature type="non-terminal residue" evidence="11">
    <location>
        <position position="244"/>
    </location>
</feature>
<feature type="binding site" evidence="9">
    <location>
        <position position="213"/>
    </location>
    <ligand>
        <name>S-adenosyl-L-methionine</name>
        <dbReference type="ChEBI" id="CHEBI:59789"/>
    </ligand>
</feature>
<dbReference type="InterPro" id="IPR004551">
    <property type="entry name" value="Dphthn_synthase"/>
</dbReference>
<keyword evidence="5" id="KW-0489">Methyltransferase</keyword>
<dbReference type="PANTHER" id="PTHR10882:SF0">
    <property type="entry name" value="DIPHTHINE METHYL ESTER SYNTHASE"/>
    <property type="match status" value="1"/>
</dbReference>
<proteinExistence type="inferred from homology"/>
<dbReference type="FunFam" id="3.30.950.10:FF:000004">
    <property type="entry name" value="Diphthine synthase putative"/>
    <property type="match status" value="1"/>
</dbReference>
<comment type="function">
    <text evidence="1">S-adenosyl-L-methionine-dependent methyltransferase that catalyzes four methylations of the modified target histidine residue in translation elongation factor 2 (EF-2), to form an intermediate called diphthine methyl ester. The four successive methylation reactions represent the second step of diphthamide biosynthesis.</text>
</comment>
<dbReference type="Proteomes" id="UP000296049">
    <property type="component" value="Unassembled WGS sequence"/>
</dbReference>
<feature type="binding site" evidence="9">
    <location>
        <position position="188"/>
    </location>
    <ligand>
        <name>S-adenosyl-L-methionine</name>
        <dbReference type="ChEBI" id="CHEBI:59789"/>
    </ligand>
</feature>
<feature type="binding site" evidence="9">
    <location>
        <position position="126"/>
    </location>
    <ligand>
        <name>S-adenosyl-L-methionine</name>
        <dbReference type="ChEBI" id="CHEBI:59789"/>
    </ligand>
</feature>
<feature type="binding site" evidence="9">
    <location>
        <position position="42"/>
    </location>
    <ligand>
        <name>S-adenosyl-L-methionine</name>
        <dbReference type="ChEBI" id="CHEBI:59789"/>
    </ligand>
</feature>
<feature type="non-terminal residue" evidence="11">
    <location>
        <position position="1"/>
    </location>
</feature>
<name>R0L8I9_ANAPL</name>
<dbReference type="InterPro" id="IPR014776">
    <property type="entry name" value="4pyrrole_Mease_sub2"/>
</dbReference>
<dbReference type="UniPathway" id="UPA00559"/>
<sequence length="244" mass="27358">EKFYGKELILADREMVEQEADSILKDADVSDVAFLVVGDPFGATTHSDLVLRAVNLGIPYRVIHNASIMNAVGCCGLQVTFLYIWYSASAKHRISELLCCYTWKPESFFDKIKKNRQNGMHTLCLLDIKVKEQSVENLMKGRKVYEPPRYMSVNQAAEQLLTIIQNRRLQGEEPEITENTICVGLARVGAQDQKIASGTLHQMSTVELGGPLHSMIVTGTMHPLELEMLKLFSVDSSTFENNAF</sequence>
<evidence type="ECO:0000256" key="2">
    <source>
        <dbReference type="ARBA" id="ARBA00005156"/>
    </source>
</evidence>
<evidence type="ECO:0000313" key="12">
    <source>
        <dbReference type="Proteomes" id="UP000296049"/>
    </source>
</evidence>
<evidence type="ECO:0000256" key="9">
    <source>
        <dbReference type="PIRSR" id="PIRSR036432-1"/>
    </source>
</evidence>
<evidence type="ECO:0000256" key="3">
    <source>
        <dbReference type="ARBA" id="ARBA00006729"/>
    </source>
</evidence>
<evidence type="ECO:0000256" key="6">
    <source>
        <dbReference type="ARBA" id="ARBA00022679"/>
    </source>
</evidence>
<keyword evidence="7 9" id="KW-0949">S-adenosyl-L-methionine</keyword>
<keyword evidence="6" id="KW-0808">Transferase</keyword>
<protein>
    <recommendedName>
        <fullName evidence="4">diphthine methyl ester synthase</fullName>
        <ecNumber evidence="4">2.1.1.314</ecNumber>
    </recommendedName>
</protein>
<dbReference type="PIRSF" id="PIRSF036432">
    <property type="entry name" value="Diphthine_synth"/>
    <property type="match status" value="1"/>
</dbReference>
<dbReference type="NCBIfam" id="TIGR00522">
    <property type="entry name" value="dph5"/>
    <property type="match status" value="1"/>
</dbReference>
<dbReference type="EMBL" id="KB743021">
    <property type="protein sequence ID" value="EOB01914.1"/>
    <property type="molecule type" value="Genomic_DNA"/>
</dbReference>
<gene>
    <name evidence="11" type="ORF">Anapl_06006</name>
</gene>
<evidence type="ECO:0000256" key="4">
    <source>
        <dbReference type="ARBA" id="ARBA00011927"/>
    </source>
</evidence>
<keyword evidence="12" id="KW-1185">Reference proteome</keyword>
<dbReference type="Pfam" id="PF00590">
    <property type="entry name" value="TP_methylase"/>
    <property type="match status" value="1"/>
</dbReference>
<evidence type="ECO:0000256" key="7">
    <source>
        <dbReference type="ARBA" id="ARBA00022691"/>
    </source>
</evidence>
<dbReference type="GO" id="GO:0141133">
    <property type="term" value="F:diphthine methyl ester synthase activity"/>
    <property type="evidence" value="ECO:0007669"/>
    <property type="project" value="UniProtKB-EC"/>
</dbReference>
<organism evidence="11 12">
    <name type="scientific">Anas platyrhynchos</name>
    <name type="common">Mallard</name>
    <name type="synonym">Anas boschas</name>
    <dbReference type="NCBI Taxonomy" id="8839"/>
    <lineage>
        <taxon>Eukaryota</taxon>
        <taxon>Metazoa</taxon>
        <taxon>Chordata</taxon>
        <taxon>Craniata</taxon>
        <taxon>Vertebrata</taxon>
        <taxon>Euteleostomi</taxon>
        <taxon>Archelosauria</taxon>
        <taxon>Archosauria</taxon>
        <taxon>Dinosauria</taxon>
        <taxon>Saurischia</taxon>
        <taxon>Theropoda</taxon>
        <taxon>Coelurosauria</taxon>
        <taxon>Aves</taxon>
        <taxon>Neognathae</taxon>
        <taxon>Galloanserae</taxon>
        <taxon>Anseriformes</taxon>
        <taxon>Anatidae</taxon>
        <taxon>Anatinae</taxon>
        <taxon>Anas</taxon>
    </lineage>
</organism>
<evidence type="ECO:0000256" key="5">
    <source>
        <dbReference type="ARBA" id="ARBA00022603"/>
    </source>
</evidence>